<dbReference type="AlphaFoldDB" id="A0A1G4RGM0"/>
<name>A0A1G4RGM0_9CAUL</name>
<keyword evidence="2" id="KW-0547">Nucleotide-binding</keyword>
<dbReference type="SUPFAM" id="SSF52540">
    <property type="entry name" value="P-loop containing nucleoside triphosphate hydrolases"/>
    <property type="match status" value="1"/>
</dbReference>
<accession>A0A1G4RGM0</accession>
<dbReference type="Pfam" id="PF12705">
    <property type="entry name" value="PDDEXK_1"/>
    <property type="match status" value="1"/>
</dbReference>
<keyword evidence="2" id="KW-0378">Hydrolase</keyword>
<protein>
    <submittedName>
        <fullName evidence="2">ATP-dependent helicase/nuclease subunit B</fullName>
    </submittedName>
</protein>
<proteinExistence type="predicted"/>
<dbReference type="Gene3D" id="3.90.320.10">
    <property type="match status" value="1"/>
</dbReference>
<dbReference type="EMBL" id="FMTS01000002">
    <property type="protein sequence ID" value="SCW55926.1"/>
    <property type="molecule type" value="Genomic_DNA"/>
</dbReference>
<dbReference type="RefSeq" id="WP_090646884.1">
    <property type="nucleotide sequence ID" value="NZ_CBCRYE010000004.1"/>
</dbReference>
<sequence>MSGADIFAQPGPRWFTVPSGRCFLDDLARGICEALGDRLSTAQILTPTRRGARAMARSFSQQARNGALLLPQIRAIGDLDEGEPPFDLEALALDLPPALSPLRRRFELARLITAEYDGLEGRDVSTKLALELADSLAGFFDSLALEEIDATDRLESLVSGLGGDQYVLESWAEHWQISAKFLNVAVRAWPKRLAELGLMDPSQRQVTLIRRLVDQWTDHPPRTPLIVAGTTGSAPSMADLMHIVANAEQGAVVLPGLDLHLDEAVWAQIEDSHPQGTMKRTLDRHGIARDQVQTWPASMEADRKGDARRRLLNEALRPAEATKDWLAQIAVLKAEEGDTLTEGLKGLSEIKTARDEEAASVIALLMREALETPGKVVALITPDISLSRRVAARLSRWGLQPDSSAGEPLANTPVGRFLLDVLALLETPHDPVRLLSLLGHPWCRFADHFGRYGLEKGALRGAAPASIDSITHRLVTPNHEGRVDEAATDLWEQYLALIEPAQDFAFTDLGRSVARIVTLAESLAMEDGQVLWSGAPGLQASELLAELIRESAGFPVSGTREVCDILRHLINQGKVRTGGNTHPRLLILGAIEARLVKADRLILAGLEEGVWPQAAALDPFLSRPMRQTLGLPTPERRTGLSAHDFVQAAAAPEVFLITRHRREGEPQVASRWLWRLQTLCDGAGLKIPTDGRYLDWARAMDAGLKTRPAGLKPAVRPAPKPPVSVRPMSMPVTQVEVFVRDPYAIYARRILGLRPLDRPNEPVEARQRGTAIHKSLERFAEAGVLGDEGVRRLTEMLEEELTATHLSPAQMALQRPLLEGMAREFVKFETERRAARPRLVIEQQGELKLATALGEFILTAKADRIEVRDDGVDILDFKTGQPPSAKAVAAGFYPQLTLTAAIIRHGGFAGIDQEKSIGELLYVQVTPDKTATRNAVPKGEIATDLAEKALNGIRRRLDDYADPDKPYLSWTAPQFQKVRGGDYDHLARLYEWSVLGDEETSDEEVSE</sequence>
<keyword evidence="2" id="KW-0067">ATP-binding</keyword>
<organism evidence="2 3">
    <name type="scientific">Asticcacaulis taihuensis</name>
    <dbReference type="NCBI Taxonomy" id="260084"/>
    <lineage>
        <taxon>Bacteria</taxon>
        <taxon>Pseudomonadati</taxon>
        <taxon>Pseudomonadota</taxon>
        <taxon>Alphaproteobacteria</taxon>
        <taxon>Caulobacterales</taxon>
        <taxon>Caulobacteraceae</taxon>
        <taxon>Asticcacaulis</taxon>
    </lineage>
</organism>
<keyword evidence="2" id="KW-0347">Helicase</keyword>
<evidence type="ECO:0000259" key="1">
    <source>
        <dbReference type="Pfam" id="PF12705"/>
    </source>
</evidence>
<dbReference type="InterPro" id="IPR027417">
    <property type="entry name" value="P-loop_NTPase"/>
</dbReference>
<dbReference type="InterPro" id="IPR038726">
    <property type="entry name" value="PDDEXK_AddAB-type"/>
</dbReference>
<evidence type="ECO:0000313" key="2">
    <source>
        <dbReference type="EMBL" id="SCW55926.1"/>
    </source>
</evidence>
<gene>
    <name evidence="2" type="ORF">SAMN02927928_1902</name>
</gene>
<dbReference type="InterPro" id="IPR011604">
    <property type="entry name" value="PDDEXK-like_dom_sf"/>
</dbReference>
<dbReference type="OrthoDB" id="9780606at2"/>
<dbReference type="InterPro" id="IPR014153">
    <property type="entry name" value="Ds_break_AddB"/>
</dbReference>
<keyword evidence="3" id="KW-1185">Reference proteome</keyword>
<reference evidence="3" key="1">
    <citation type="submission" date="2016-10" db="EMBL/GenBank/DDBJ databases">
        <authorList>
            <person name="Varghese N."/>
            <person name="Submissions S."/>
        </authorList>
    </citation>
    <scope>NUCLEOTIDE SEQUENCE [LARGE SCALE GENOMIC DNA]</scope>
    <source>
        <strain evidence="3">CGMCC 1.3431</strain>
    </source>
</reference>
<evidence type="ECO:0000313" key="3">
    <source>
        <dbReference type="Proteomes" id="UP000199150"/>
    </source>
</evidence>
<dbReference type="NCBIfam" id="TIGR02786">
    <property type="entry name" value="addB_alphas"/>
    <property type="match status" value="1"/>
</dbReference>
<dbReference type="Proteomes" id="UP000199150">
    <property type="component" value="Unassembled WGS sequence"/>
</dbReference>
<dbReference type="GO" id="GO:0004386">
    <property type="term" value="F:helicase activity"/>
    <property type="evidence" value="ECO:0007669"/>
    <property type="project" value="UniProtKB-KW"/>
</dbReference>
<dbReference type="STRING" id="260084.SAMN02927928_1902"/>
<feature type="domain" description="PD-(D/E)XK endonuclease-like" evidence="1">
    <location>
        <begin position="732"/>
        <end position="961"/>
    </location>
</feature>